<evidence type="ECO:0000259" key="1">
    <source>
        <dbReference type="Pfam" id="PF02754"/>
    </source>
</evidence>
<dbReference type="RefSeq" id="WP_236588882.1">
    <property type="nucleotide sequence ID" value="NZ_CP068102.1"/>
</dbReference>
<reference evidence="2 3" key="1">
    <citation type="submission" date="2016-10" db="EMBL/GenBank/DDBJ databases">
        <title>Genome sequence of Rothia aeria strain JCM11412.</title>
        <authorList>
            <person name="Nambu T."/>
        </authorList>
    </citation>
    <scope>NUCLEOTIDE SEQUENCE [LARGE SCALE GENOMIC DNA]</scope>
    <source>
        <strain evidence="2 3">JCM 11412</strain>
    </source>
</reference>
<gene>
    <name evidence="2" type="ORF">RA11412_1927</name>
</gene>
<dbReference type="InterPro" id="IPR004017">
    <property type="entry name" value="Cys_rich_dom"/>
</dbReference>
<dbReference type="Proteomes" id="UP000250241">
    <property type="component" value="Chromosome"/>
</dbReference>
<evidence type="ECO:0000313" key="2">
    <source>
        <dbReference type="EMBL" id="BAV88226.1"/>
    </source>
</evidence>
<proteinExistence type="predicted"/>
<organism evidence="2 3">
    <name type="scientific">Rothia aeria</name>
    <dbReference type="NCBI Taxonomy" id="172042"/>
    <lineage>
        <taxon>Bacteria</taxon>
        <taxon>Bacillati</taxon>
        <taxon>Actinomycetota</taxon>
        <taxon>Actinomycetes</taxon>
        <taxon>Micrococcales</taxon>
        <taxon>Micrococcaceae</taxon>
        <taxon>Rothia</taxon>
    </lineage>
</organism>
<name>A0A2Z5R146_9MICC</name>
<dbReference type="EMBL" id="AP017895">
    <property type="protein sequence ID" value="BAV88226.1"/>
    <property type="molecule type" value="Genomic_DNA"/>
</dbReference>
<sequence length="234" mass="25790">MTRYAPQAFIRLCERAGVKYRIPDNIGEMCCSTPWKSKGFTDGYSIMSDRVLKSLWEATDGGRLPVVCDASSCTEGLNVMREKVIKALEHKIVNGLKPGEPDFSRLRMYDAVQFAADNMLDKLTVSAPLPSIALHPTCSMTHLGTQPAFEKIANAMSADVYVPKHWGCCGYAGDRGMLHPELTASATEAEAAELSEQKQFAAYISANRTCEQGMTEATGHTYQNVLQLLERTTR</sequence>
<dbReference type="Pfam" id="PF02754">
    <property type="entry name" value="CCG"/>
    <property type="match status" value="1"/>
</dbReference>
<dbReference type="GO" id="GO:0016491">
    <property type="term" value="F:oxidoreductase activity"/>
    <property type="evidence" value="ECO:0007669"/>
    <property type="project" value="UniProtKB-ARBA"/>
</dbReference>
<dbReference type="AlphaFoldDB" id="A0A2Z5R146"/>
<keyword evidence="3" id="KW-1185">Reference proteome</keyword>
<dbReference type="KEGG" id="raj:RA11412_1927"/>
<protein>
    <submittedName>
        <fullName evidence="2">Predicted D-lactate dehydrogenase</fullName>
    </submittedName>
</protein>
<accession>A0A2Z5R146</accession>
<feature type="domain" description="Cysteine-rich" evidence="1">
    <location>
        <begin position="132"/>
        <end position="211"/>
    </location>
</feature>
<dbReference type="GeneID" id="93860711"/>
<evidence type="ECO:0000313" key="3">
    <source>
        <dbReference type="Proteomes" id="UP000250241"/>
    </source>
</evidence>